<evidence type="ECO:0000313" key="3">
    <source>
        <dbReference type="Proteomes" id="UP000461670"/>
    </source>
</evidence>
<gene>
    <name evidence="2" type="ORF">GAK30_01291</name>
</gene>
<dbReference type="EMBL" id="WNDQ01000014">
    <property type="protein sequence ID" value="KAF1022146.1"/>
    <property type="molecule type" value="Genomic_DNA"/>
</dbReference>
<comment type="caution">
    <text evidence="2">The sequence shown here is derived from an EMBL/GenBank/DDBJ whole genome shotgun (WGS) entry which is preliminary data.</text>
</comment>
<proteinExistence type="predicted"/>
<dbReference type="Proteomes" id="UP000461670">
    <property type="component" value="Unassembled WGS sequence"/>
</dbReference>
<organism evidence="2 3">
    <name type="scientific">Paracidovorax wautersii</name>
    <dbReference type="NCBI Taxonomy" id="1177982"/>
    <lineage>
        <taxon>Bacteria</taxon>
        <taxon>Pseudomonadati</taxon>
        <taxon>Pseudomonadota</taxon>
        <taxon>Betaproteobacteria</taxon>
        <taxon>Burkholderiales</taxon>
        <taxon>Comamonadaceae</taxon>
        <taxon>Paracidovorax</taxon>
    </lineage>
</organism>
<name>A0A7V8JQS6_9BURK</name>
<evidence type="ECO:0000313" key="2">
    <source>
        <dbReference type="EMBL" id="KAF1022146.1"/>
    </source>
</evidence>
<accession>A0A7V8JQS6</accession>
<protein>
    <submittedName>
        <fullName evidence="2">Uncharacterized protein</fullName>
    </submittedName>
</protein>
<keyword evidence="1" id="KW-0732">Signal</keyword>
<feature type="signal peptide" evidence="1">
    <location>
        <begin position="1"/>
        <end position="20"/>
    </location>
</feature>
<evidence type="ECO:0000256" key="1">
    <source>
        <dbReference type="SAM" id="SignalP"/>
    </source>
</evidence>
<reference evidence="3" key="1">
    <citation type="journal article" date="2020" name="MBio">
        <title>Horizontal gene transfer to a defensive symbiont with a reduced genome amongst a multipartite beetle microbiome.</title>
        <authorList>
            <person name="Waterworth S.C."/>
            <person name="Florez L.V."/>
            <person name="Rees E.R."/>
            <person name="Hertweck C."/>
            <person name="Kaltenpoth M."/>
            <person name="Kwan J.C."/>
        </authorList>
    </citation>
    <scope>NUCLEOTIDE SEQUENCE [LARGE SCALE GENOMIC DNA]</scope>
</reference>
<sequence length="201" mass="22297">MRISVMGAAIALMFAYQANAAGPVGFGPIKVGMSKEELQMLTTVDSVYLNAPLEPNPSKYSESIPGVERLKAFITTDISPKPLAATFIFSANSLKFFKIYLDNEYLLDHVKEKITEKYGAPQIIDKRKEEQCIYKNDSNFKIQSGSLDYRWSEKSNDTIVTTVETYVLDMCPTSLRTAIPASKSYALSIGVSNPKKAKTDN</sequence>
<feature type="chain" id="PRO_5031110546" evidence="1">
    <location>
        <begin position="21"/>
        <end position="201"/>
    </location>
</feature>
<dbReference type="AlphaFoldDB" id="A0A7V8JQS6"/>